<dbReference type="GO" id="GO:0008270">
    <property type="term" value="F:zinc ion binding"/>
    <property type="evidence" value="ECO:0007669"/>
    <property type="project" value="InterPro"/>
</dbReference>
<evidence type="ECO:0000259" key="8">
    <source>
        <dbReference type="SMART" id="SM00829"/>
    </source>
</evidence>
<dbReference type="InterPro" id="IPR036291">
    <property type="entry name" value="NAD(P)-bd_dom_sf"/>
</dbReference>
<dbReference type="OrthoDB" id="1879366at2759"/>
<name>A0A8H5LVM1_9AGAR</name>
<dbReference type="InterPro" id="IPR013149">
    <property type="entry name" value="ADH-like_C"/>
</dbReference>
<proteinExistence type="inferred from homology"/>
<dbReference type="Gene3D" id="3.40.50.720">
    <property type="entry name" value="NAD(P)-binding Rossmann-like Domain"/>
    <property type="match status" value="1"/>
</dbReference>
<keyword evidence="7" id="KW-0732">Signal</keyword>
<dbReference type="InterPro" id="IPR020843">
    <property type="entry name" value="ER"/>
</dbReference>
<evidence type="ECO:0000256" key="3">
    <source>
        <dbReference type="ARBA" id="ARBA00022723"/>
    </source>
</evidence>
<evidence type="ECO:0000256" key="4">
    <source>
        <dbReference type="ARBA" id="ARBA00022833"/>
    </source>
</evidence>
<dbReference type="PANTHER" id="PTHR42940:SF8">
    <property type="entry name" value="VACUOLAR PROTEIN SORTING-ASSOCIATED PROTEIN 11"/>
    <property type="match status" value="1"/>
</dbReference>
<dbReference type="Pfam" id="PF00107">
    <property type="entry name" value="ADH_zinc_N"/>
    <property type="match status" value="1"/>
</dbReference>
<dbReference type="SMART" id="SM00829">
    <property type="entry name" value="PKS_ER"/>
    <property type="match status" value="1"/>
</dbReference>
<evidence type="ECO:0000313" key="10">
    <source>
        <dbReference type="Proteomes" id="UP000518752"/>
    </source>
</evidence>
<comment type="cofactor">
    <cofactor evidence="1 6">
        <name>Zn(2+)</name>
        <dbReference type="ChEBI" id="CHEBI:29105"/>
    </cofactor>
</comment>
<dbReference type="Gene3D" id="3.90.180.10">
    <property type="entry name" value="Medium-chain alcohol dehydrogenases, catalytic domain"/>
    <property type="match status" value="1"/>
</dbReference>
<dbReference type="AlphaFoldDB" id="A0A8H5LVM1"/>
<sequence>MFQRIFRVLTSTLPVLVKVLAAGMCHSDLMFYEGKHKLSRDQPFTMGHEGAGEIIALGRSVPSTFPDLSLQQYVVIHSTNPCLLPTCAQCSIDADNICVQNIPYGLGIDGAYAPYVAVPARIIVPVKATKEQIPPAVAAVSTDAVLTSYHALRNVKEGETVLIVGVGGLGINAVQIAKNVRRAKTVIATDTREEILQTALDVGADYAVRPEDLAELLSSKKLVVDTGCDFVGVDSTYNTILQHVRSRGTILLIGMGSASIGLPLVAAARKEITVKSNYWGTRAELSEVLEILKTGQVKPVVETRPLSRAVEAFEDMRNARLKGRVALIPQ</sequence>
<evidence type="ECO:0000313" key="9">
    <source>
        <dbReference type="EMBL" id="KAF5371094.1"/>
    </source>
</evidence>
<keyword evidence="10" id="KW-1185">Reference proteome</keyword>
<dbReference type="InterPro" id="IPR011032">
    <property type="entry name" value="GroES-like_sf"/>
</dbReference>
<dbReference type="InterPro" id="IPR002328">
    <property type="entry name" value="ADH_Zn_CS"/>
</dbReference>
<keyword evidence="3 6" id="KW-0479">Metal-binding</keyword>
<dbReference type="Pfam" id="PF08240">
    <property type="entry name" value="ADH_N"/>
    <property type="match status" value="1"/>
</dbReference>
<dbReference type="SUPFAM" id="SSF51735">
    <property type="entry name" value="NAD(P)-binding Rossmann-fold domains"/>
    <property type="match status" value="1"/>
</dbReference>
<dbReference type="SUPFAM" id="SSF50129">
    <property type="entry name" value="GroES-like"/>
    <property type="match status" value="1"/>
</dbReference>
<dbReference type="CDD" id="cd08254">
    <property type="entry name" value="hydroxyacyl_CoA_DH"/>
    <property type="match status" value="1"/>
</dbReference>
<dbReference type="GO" id="GO:0005737">
    <property type="term" value="C:cytoplasm"/>
    <property type="evidence" value="ECO:0007669"/>
    <property type="project" value="TreeGrafter"/>
</dbReference>
<feature type="domain" description="Enoyl reductase (ER)" evidence="8">
    <location>
        <begin position="4"/>
        <end position="327"/>
    </location>
</feature>
<dbReference type="Proteomes" id="UP000518752">
    <property type="component" value="Unassembled WGS sequence"/>
</dbReference>
<evidence type="ECO:0000256" key="6">
    <source>
        <dbReference type="RuleBase" id="RU361277"/>
    </source>
</evidence>
<evidence type="ECO:0000256" key="2">
    <source>
        <dbReference type="ARBA" id="ARBA00008072"/>
    </source>
</evidence>
<evidence type="ECO:0000256" key="1">
    <source>
        <dbReference type="ARBA" id="ARBA00001947"/>
    </source>
</evidence>
<keyword evidence="4 6" id="KW-0862">Zinc</keyword>
<organism evidence="9 10">
    <name type="scientific">Collybiopsis confluens</name>
    <dbReference type="NCBI Taxonomy" id="2823264"/>
    <lineage>
        <taxon>Eukaryota</taxon>
        <taxon>Fungi</taxon>
        <taxon>Dikarya</taxon>
        <taxon>Basidiomycota</taxon>
        <taxon>Agaricomycotina</taxon>
        <taxon>Agaricomycetes</taxon>
        <taxon>Agaricomycetidae</taxon>
        <taxon>Agaricales</taxon>
        <taxon>Marasmiineae</taxon>
        <taxon>Omphalotaceae</taxon>
        <taxon>Collybiopsis</taxon>
    </lineage>
</organism>
<reference evidence="9 10" key="1">
    <citation type="journal article" date="2020" name="ISME J.">
        <title>Uncovering the hidden diversity of litter-decomposition mechanisms in mushroom-forming fungi.</title>
        <authorList>
            <person name="Floudas D."/>
            <person name="Bentzer J."/>
            <person name="Ahren D."/>
            <person name="Johansson T."/>
            <person name="Persson P."/>
            <person name="Tunlid A."/>
        </authorList>
    </citation>
    <scope>NUCLEOTIDE SEQUENCE [LARGE SCALE GENOMIC DNA]</scope>
    <source>
        <strain evidence="9 10">CBS 406.79</strain>
    </source>
</reference>
<accession>A0A8H5LVM1</accession>
<dbReference type="EMBL" id="JAACJN010000117">
    <property type="protein sequence ID" value="KAF5371094.1"/>
    <property type="molecule type" value="Genomic_DNA"/>
</dbReference>
<dbReference type="InterPro" id="IPR013154">
    <property type="entry name" value="ADH-like_N"/>
</dbReference>
<feature type="signal peptide" evidence="7">
    <location>
        <begin position="1"/>
        <end position="21"/>
    </location>
</feature>
<dbReference type="PROSITE" id="PS00059">
    <property type="entry name" value="ADH_ZINC"/>
    <property type="match status" value="1"/>
</dbReference>
<feature type="chain" id="PRO_5034286353" description="Enoyl reductase (ER) domain-containing protein" evidence="7">
    <location>
        <begin position="22"/>
        <end position="330"/>
    </location>
</feature>
<comment type="caution">
    <text evidence="9">The sequence shown here is derived from an EMBL/GenBank/DDBJ whole genome shotgun (WGS) entry which is preliminary data.</text>
</comment>
<evidence type="ECO:0000256" key="5">
    <source>
        <dbReference type="ARBA" id="ARBA00023002"/>
    </source>
</evidence>
<gene>
    <name evidence="9" type="ORF">D9757_010817</name>
</gene>
<dbReference type="PANTHER" id="PTHR42940">
    <property type="entry name" value="ALCOHOL DEHYDROGENASE 1-RELATED"/>
    <property type="match status" value="1"/>
</dbReference>
<evidence type="ECO:0000256" key="7">
    <source>
        <dbReference type="SAM" id="SignalP"/>
    </source>
</evidence>
<dbReference type="GO" id="GO:0004022">
    <property type="term" value="F:alcohol dehydrogenase (NAD+) activity"/>
    <property type="evidence" value="ECO:0007669"/>
    <property type="project" value="TreeGrafter"/>
</dbReference>
<comment type="similarity">
    <text evidence="2 6">Belongs to the zinc-containing alcohol dehydrogenase family.</text>
</comment>
<protein>
    <recommendedName>
        <fullName evidence="8">Enoyl reductase (ER) domain-containing protein</fullName>
    </recommendedName>
</protein>
<keyword evidence="5" id="KW-0560">Oxidoreductase</keyword>